<organism evidence="2 3">
    <name type="scientific">Corchorus olitorius</name>
    <dbReference type="NCBI Taxonomy" id="93759"/>
    <lineage>
        <taxon>Eukaryota</taxon>
        <taxon>Viridiplantae</taxon>
        <taxon>Streptophyta</taxon>
        <taxon>Embryophyta</taxon>
        <taxon>Tracheophyta</taxon>
        <taxon>Spermatophyta</taxon>
        <taxon>Magnoliopsida</taxon>
        <taxon>eudicotyledons</taxon>
        <taxon>Gunneridae</taxon>
        <taxon>Pentapetalae</taxon>
        <taxon>rosids</taxon>
        <taxon>malvids</taxon>
        <taxon>Malvales</taxon>
        <taxon>Malvaceae</taxon>
        <taxon>Grewioideae</taxon>
        <taxon>Apeibeae</taxon>
        <taxon>Corchorus</taxon>
    </lineage>
</organism>
<name>A0A1R3KHY3_9ROSI</name>
<feature type="compositionally biased region" description="Low complexity" evidence="1">
    <location>
        <begin position="1"/>
        <end position="13"/>
    </location>
</feature>
<reference evidence="3" key="1">
    <citation type="submission" date="2013-09" db="EMBL/GenBank/DDBJ databases">
        <title>Corchorus olitorius genome sequencing.</title>
        <authorList>
            <person name="Alam M."/>
            <person name="Haque M.S."/>
            <person name="Islam M.S."/>
            <person name="Emdad E.M."/>
            <person name="Islam M.M."/>
            <person name="Ahmed B."/>
            <person name="Halim A."/>
            <person name="Hossen Q.M.M."/>
            <person name="Hossain M.Z."/>
            <person name="Ahmed R."/>
            <person name="Khan M.M."/>
            <person name="Islam R."/>
            <person name="Rashid M.M."/>
            <person name="Khan S.A."/>
            <person name="Rahman M.S."/>
            <person name="Alam M."/>
            <person name="Yahiya A.S."/>
            <person name="Khan M.S."/>
            <person name="Azam M.S."/>
            <person name="Haque T."/>
            <person name="Lashkar M.Z.H."/>
            <person name="Akhand A.I."/>
            <person name="Morshed G."/>
            <person name="Roy S."/>
            <person name="Uddin K.S."/>
            <person name="Rabeya T."/>
            <person name="Hossain A.S."/>
            <person name="Chowdhury A."/>
            <person name="Snigdha A.R."/>
            <person name="Mortoza M.S."/>
            <person name="Matin S.A."/>
            <person name="Hoque S.M.E."/>
            <person name="Islam M.K."/>
            <person name="Roy D.K."/>
            <person name="Haider R."/>
            <person name="Moosa M.M."/>
            <person name="Elias S.M."/>
            <person name="Hasan A.M."/>
            <person name="Jahan S."/>
            <person name="Shafiuddin M."/>
            <person name="Mahmood N."/>
            <person name="Shommy N.S."/>
        </authorList>
    </citation>
    <scope>NUCLEOTIDE SEQUENCE [LARGE SCALE GENOMIC DNA]</scope>
    <source>
        <strain evidence="3">cv. O-4</strain>
    </source>
</reference>
<keyword evidence="3" id="KW-1185">Reference proteome</keyword>
<comment type="caution">
    <text evidence="2">The sequence shown here is derived from an EMBL/GenBank/DDBJ whole genome shotgun (WGS) entry which is preliminary data.</text>
</comment>
<dbReference type="Proteomes" id="UP000187203">
    <property type="component" value="Unassembled WGS sequence"/>
</dbReference>
<dbReference type="AlphaFoldDB" id="A0A1R3KHY3"/>
<accession>A0A1R3KHY3</accession>
<evidence type="ECO:0000256" key="1">
    <source>
        <dbReference type="SAM" id="MobiDB-lite"/>
    </source>
</evidence>
<proteinExistence type="predicted"/>
<evidence type="ECO:0000313" key="2">
    <source>
        <dbReference type="EMBL" id="OMP06695.1"/>
    </source>
</evidence>
<evidence type="ECO:0000313" key="3">
    <source>
        <dbReference type="Proteomes" id="UP000187203"/>
    </source>
</evidence>
<protein>
    <submittedName>
        <fullName evidence="2">Uncharacterized protein</fullName>
    </submittedName>
</protein>
<feature type="region of interest" description="Disordered" evidence="1">
    <location>
        <begin position="1"/>
        <end position="31"/>
    </location>
</feature>
<dbReference type="EMBL" id="AWUE01013531">
    <property type="protein sequence ID" value="OMP06695.1"/>
    <property type="molecule type" value="Genomic_DNA"/>
</dbReference>
<sequence length="31" mass="3284">MASTSSSTNTTSSIEQLRDDETQRAAPVTVV</sequence>
<gene>
    <name evidence="2" type="ORF">COLO4_07968</name>
</gene>